<evidence type="ECO:0000313" key="3">
    <source>
        <dbReference type="EMBL" id="GIG15967.1"/>
    </source>
</evidence>
<evidence type="ECO:0000256" key="1">
    <source>
        <dbReference type="SAM" id="MobiDB-lite"/>
    </source>
</evidence>
<feature type="transmembrane region" description="Helical" evidence="2">
    <location>
        <begin position="144"/>
        <end position="169"/>
    </location>
</feature>
<feature type="transmembrane region" description="Helical" evidence="2">
    <location>
        <begin position="339"/>
        <end position="360"/>
    </location>
</feature>
<feature type="transmembrane region" description="Helical" evidence="2">
    <location>
        <begin position="116"/>
        <end position="138"/>
    </location>
</feature>
<keyword evidence="2" id="KW-0812">Transmembrane</keyword>
<name>A0A8J3LBD7_9ACTN</name>
<proteinExistence type="predicted"/>
<dbReference type="AlphaFoldDB" id="A0A8J3LBD7"/>
<feature type="transmembrane region" description="Helical" evidence="2">
    <location>
        <begin position="43"/>
        <end position="65"/>
    </location>
</feature>
<keyword evidence="4" id="KW-1185">Reference proteome</keyword>
<sequence length="405" mass="42524">MLEGDEVAAPGAVSPPRVPRQARAPIGSVAAPGWPVRIWTLTWLPLLAYLLGHVLHGATAYWLGFDWLDTGSRIRWDGGIYLGIAETGYSAGRCAEVYPSGPKPDGLCGSAGWFPLLPYLVLVLMKLGLSSAVAGVLVVEMCGLGMLVVLARLLAGAGTAVRAACLAVAALLPSGVYFHATFPISLAVLLILVTFLLLARGRWGLAGLAGMVAATAYPLAVLLAPAAVVFLLIPAGRWAWRRLAVAAYVGGMTGAGVLAVFGVMQLTTGRWDAYLAIQSSNYGHGVHNPVTTYLTLLEWQPHTVSAELLFSTGLVLLAVVGLVIAAVRRRATALDWALGAVYGPLLLITPLVVGAGQAQFRSHTLLLPVVLLLRHLRWPVAAGVAALASPLTFLMTGLFLTRALV</sequence>
<feature type="transmembrane region" description="Helical" evidence="2">
    <location>
        <begin position="205"/>
        <end position="233"/>
    </location>
</feature>
<organism evidence="3 4">
    <name type="scientific">Catellatospora methionotrophica</name>
    <dbReference type="NCBI Taxonomy" id="121620"/>
    <lineage>
        <taxon>Bacteria</taxon>
        <taxon>Bacillati</taxon>
        <taxon>Actinomycetota</taxon>
        <taxon>Actinomycetes</taxon>
        <taxon>Micromonosporales</taxon>
        <taxon>Micromonosporaceae</taxon>
        <taxon>Catellatospora</taxon>
    </lineage>
</organism>
<accession>A0A8J3LBD7</accession>
<feature type="region of interest" description="Disordered" evidence="1">
    <location>
        <begin position="1"/>
        <end position="20"/>
    </location>
</feature>
<dbReference type="EMBL" id="BONJ01000023">
    <property type="protein sequence ID" value="GIG15967.1"/>
    <property type="molecule type" value="Genomic_DNA"/>
</dbReference>
<reference evidence="3" key="1">
    <citation type="submission" date="2021-01" db="EMBL/GenBank/DDBJ databases">
        <title>Whole genome shotgun sequence of Catellatospora methionotrophica NBRC 14553.</title>
        <authorList>
            <person name="Komaki H."/>
            <person name="Tamura T."/>
        </authorList>
    </citation>
    <scope>NUCLEOTIDE SEQUENCE</scope>
    <source>
        <strain evidence="3">NBRC 14553</strain>
    </source>
</reference>
<dbReference type="Proteomes" id="UP000660339">
    <property type="component" value="Unassembled WGS sequence"/>
</dbReference>
<feature type="transmembrane region" description="Helical" evidence="2">
    <location>
        <begin position="380"/>
        <end position="400"/>
    </location>
</feature>
<keyword evidence="2" id="KW-0472">Membrane</keyword>
<evidence type="ECO:0000256" key="2">
    <source>
        <dbReference type="SAM" id="Phobius"/>
    </source>
</evidence>
<feature type="transmembrane region" description="Helical" evidence="2">
    <location>
        <begin position="308"/>
        <end position="327"/>
    </location>
</feature>
<keyword evidence="2" id="KW-1133">Transmembrane helix</keyword>
<gene>
    <name evidence="3" type="ORF">Cme02nite_42990</name>
</gene>
<comment type="caution">
    <text evidence="3">The sequence shown here is derived from an EMBL/GenBank/DDBJ whole genome shotgun (WGS) entry which is preliminary data.</text>
</comment>
<feature type="transmembrane region" description="Helical" evidence="2">
    <location>
        <begin position="245"/>
        <end position="264"/>
    </location>
</feature>
<feature type="transmembrane region" description="Helical" evidence="2">
    <location>
        <begin position="176"/>
        <end position="199"/>
    </location>
</feature>
<protein>
    <submittedName>
        <fullName evidence="3">Uncharacterized protein</fullName>
    </submittedName>
</protein>
<evidence type="ECO:0000313" key="4">
    <source>
        <dbReference type="Proteomes" id="UP000660339"/>
    </source>
</evidence>